<reference evidence="4" key="1">
    <citation type="journal article" date="2020" name="bioRxiv">
        <title>Genomic and phenotypic heterogeneity of clinical isolates of the human pathogens Aspergillus fumigatus, Aspergillus lentulus and Aspergillus fumigatiaffinis.</title>
        <authorList>
            <person name="dos Santos R.A.C."/>
            <person name="Steenwyk J.L."/>
            <person name="Rivero-Menendez O."/>
            <person name="Mead M.E."/>
            <person name="Silva L.P."/>
            <person name="Bastos R.W."/>
            <person name="Alastruey-Izquierdo A."/>
            <person name="Goldman G.H."/>
            <person name="Rokas A."/>
        </authorList>
    </citation>
    <scope>NUCLEOTIDE SEQUENCE</scope>
    <source>
        <strain evidence="4">CNM-CM8927</strain>
    </source>
</reference>
<sequence length="388" mass="43499">MADVLAVAGLAYPIAKDLLKLAKKLARLHRQIRNAKNDLTSVIKRTTSVARTYDFFRDTMKVARKIQELASMFNRHQQLMESIDEESIRTIRRLKHITSRFRSLIDGEPISTVDRWIAQFEWSRVSRKTVPSLFQDMEVLERSMRTIGTLVHIQLLSQIRQRDGSDVIVAQLGSFQKMLGIEFDKLQQAQRAQKTLMMQQQTSPGQHLEARDFAQKIMQILEKEIPRLQIQQPAEGRSMSNLRSPPTSPISNKPSPITTRSPPTPSSSGSQTSVSKLQQDENVSSPGKRIPRQRSTQSAPSRIPSRSSPPSLFLSDGGSDSHDDLGAKSETPYQNAGQDQGGAYMQMPPFGPPKLVARTNIQCIEVALIHLEDGGTTAKYLNMATEVR</sequence>
<name>A0AAN5YUW3_ASPLE</name>
<accession>A0AAN5YUW3</accession>
<feature type="compositionally biased region" description="Low complexity" evidence="2">
    <location>
        <begin position="254"/>
        <end position="275"/>
    </location>
</feature>
<dbReference type="EMBL" id="BLKI01000042">
    <property type="protein sequence ID" value="GFF83833.1"/>
    <property type="molecule type" value="Genomic_DNA"/>
</dbReference>
<feature type="compositionally biased region" description="Polar residues" evidence="2">
    <location>
        <begin position="276"/>
        <end position="285"/>
    </location>
</feature>
<organism evidence="4 6">
    <name type="scientific">Aspergillus lentulus</name>
    <dbReference type="NCBI Taxonomy" id="293939"/>
    <lineage>
        <taxon>Eukaryota</taxon>
        <taxon>Fungi</taxon>
        <taxon>Dikarya</taxon>
        <taxon>Ascomycota</taxon>
        <taxon>Pezizomycotina</taxon>
        <taxon>Eurotiomycetes</taxon>
        <taxon>Eurotiomycetidae</taxon>
        <taxon>Eurotiales</taxon>
        <taxon>Aspergillaceae</taxon>
        <taxon>Aspergillus</taxon>
        <taxon>Aspergillus subgen. Fumigati</taxon>
    </lineage>
</organism>
<evidence type="ECO:0000313" key="6">
    <source>
        <dbReference type="Proteomes" id="UP000649114"/>
    </source>
</evidence>
<dbReference type="Proteomes" id="UP000465220">
    <property type="component" value="Unassembled WGS sequence"/>
</dbReference>
<feature type="compositionally biased region" description="Polar residues" evidence="2">
    <location>
        <begin position="238"/>
        <end position="253"/>
    </location>
</feature>
<evidence type="ECO:0000313" key="5">
    <source>
        <dbReference type="Proteomes" id="UP000465220"/>
    </source>
</evidence>
<proteinExistence type="predicted"/>
<dbReference type="EMBL" id="JAAAPU010000033">
    <property type="protein sequence ID" value="KAF4206109.1"/>
    <property type="molecule type" value="Genomic_DNA"/>
</dbReference>
<evidence type="ECO:0000313" key="4">
    <source>
        <dbReference type="EMBL" id="KAF4206109.1"/>
    </source>
</evidence>
<evidence type="ECO:0000256" key="1">
    <source>
        <dbReference type="SAM" id="Coils"/>
    </source>
</evidence>
<reference evidence="4" key="3">
    <citation type="submission" date="2020-04" db="EMBL/GenBank/DDBJ databases">
        <authorList>
            <person name="Santos R.A.C."/>
            <person name="Steenwyk J.L."/>
            <person name="Rivero-Menendez O."/>
            <person name="Mead M.E."/>
            <person name="Silva L.P."/>
            <person name="Bastos R.W."/>
            <person name="Alastruey-Izquierdo A."/>
            <person name="Goldman G.H."/>
            <person name="Rokas A."/>
        </authorList>
    </citation>
    <scope>NUCLEOTIDE SEQUENCE</scope>
    <source>
        <strain evidence="4">CNM-CM8927</strain>
    </source>
</reference>
<feature type="coiled-coil region" evidence="1">
    <location>
        <begin position="18"/>
        <end position="45"/>
    </location>
</feature>
<comment type="caution">
    <text evidence="4">The sequence shown here is derived from an EMBL/GenBank/DDBJ whole genome shotgun (WGS) entry which is preliminary data.</text>
</comment>
<keyword evidence="1" id="KW-0175">Coiled coil</keyword>
<evidence type="ECO:0000313" key="3">
    <source>
        <dbReference type="EMBL" id="GFF83833.1"/>
    </source>
</evidence>
<reference evidence="3 5" key="2">
    <citation type="submission" date="2020-01" db="EMBL/GenBank/DDBJ databases">
        <title>Draft genome sequence of Aspergillus lentulus IFM 60648.</title>
        <authorList>
            <person name="Takahashi H."/>
            <person name="Yaguchi T."/>
        </authorList>
    </citation>
    <scope>NUCLEOTIDE SEQUENCE [LARGE SCALE GENOMIC DNA]</scope>
    <source>
        <strain evidence="3 5">IFM 60648</strain>
    </source>
</reference>
<feature type="region of interest" description="Disordered" evidence="2">
    <location>
        <begin position="228"/>
        <end position="349"/>
    </location>
</feature>
<dbReference type="AlphaFoldDB" id="A0AAN5YUW3"/>
<protein>
    <recommendedName>
        <fullName evidence="7">Fungal N-terminal domain-containing protein</fullName>
    </recommendedName>
</protein>
<feature type="compositionally biased region" description="Low complexity" evidence="2">
    <location>
        <begin position="298"/>
        <end position="318"/>
    </location>
</feature>
<keyword evidence="5" id="KW-1185">Reference proteome</keyword>
<evidence type="ECO:0008006" key="7">
    <source>
        <dbReference type="Google" id="ProtNLM"/>
    </source>
</evidence>
<evidence type="ECO:0000256" key="2">
    <source>
        <dbReference type="SAM" id="MobiDB-lite"/>
    </source>
</evidence>
<dbReference type="Proteomes" id="UP000649114">
    <property type="component" value="Unassembled WGS sequence"/>
</dbReference>
<gene>
    <name evidence="4" type="ORF">CNMCM8927_005358</name>
    <name evidence="3" type="ORF">IFM60648_06826</name>
</gene>